<keyword evidence="16" id="KW-0675">Receptor</keyword>
<organism evidence="16 17">
    <name type="scientific">Novosphingobium resinovorum</name>
    <dbReference type="NCBI Taxonomy" id="158500"/>
    <lineage>
        <taxon>Bacteria</taxon>
        <taxon>Pseudomonadati</taxon>
        <taxon>Pseudomonadota</taxon>
        <taxon>Alphaproteobacteria</taxon>
        <taxon>Sphingomonadales</taxon>
        <taxon>Sphingomonadaceae</taxon>
        <taxon>Novosphingobium</taxon>
    </lineage>
</organism>
<sequence>MGKAIMTSTSALHRAVLLSCTSMIVALGLSTNANAQASGADTTASAPGDIVVTARKRGEDILKTPISVTALTGEDMQKRGVQSVTDLASFTPSMKIVSSSSGRNDRSFQQVIIRGFTPSSASVQTASMFIDGVPVSTATAIQTISDPERIEVLKGPQSAYFGRQTFAGAVNVVTKSTPDRLEGSFSGMVGTRNNHDIQASIGAPLIEGLVGFRATVQEMAKGGSWKNQGVPGQTLGDQRTRAATLAMEFTPSSNLKAKAFAMISKNNDGPNATGLLAAHAVTNPSNGAVIVPDSSNCAFGANRYFCGTLPGLPAGAPSMNTVNTPFIEDFLANPKGRLINPEDGVQGYGLRSRFYHLHFNVDWEVGSGITLSSLTGYNNERRSQLSDLDLYYNTTAPNSTNAVGTAPGAPSYFDYPYLVEAKSKDFSQELRASYDDGGPFTATLGGSYLNATFQGGGGGNNGALGTSQFSVVSGKTRNRTFGAFFGLGYKITPELSVNFDGRYQIDTMYAYARPGGQTIASAAFATPGFYEEGSVLAKQTYKNFTPRVIVNYDVTPDMMVYASYSKGVNPAAFNTVFLSNLSPAAQVLAADAGLRIAVKPEKLDNFEIGAKGKAFDNRVRYAVAAYYGIWKDQLNANVITLVDPATSVVYNIQAQLNTGKVEMYGLEGDFSFAATDHLTLSANGSYNESDIRKLSAPTVTALTGITDFSGNHNPLASRWSGSVSANYTMPLRGDVEAFARADFTYKSGVYTNASNLTKTPDMTQVNLRAGFGNDRFTFEGFVTNLFNNKAYPAAIDFTLLERTNSYLSPFSGVAVALRDLRTFGVRSTVKF</sequence>
<dbReference type="Gene3D" id="2.40.170.20">
    <property type="entry name" value="TonB-dependent receptor, beta-barrel domain"/>
    <property type="match status" value="2"/>
</dbReference>
<keyword evidence="6" id="KW-0408">Iron</keyword>
<evidence type="ECO:0000256" key="13">
    <source>
        <dbReference type="SAM" id="SignalP"/>
    </source>
</evidence>
<gene>
    <name evidence="16" type="ORF">BV97_04251</name>
</gene>
<dbReference type="InterPro" id="IPR039426">
    <property type="entry name" value="TonB-dep_rcpt-like"/>
</dbReference>
<evidence type="ECO:0000256" key="4">
    <source>
        <dbReference type="ARBA" id="ARBA00022496"/>
    </source>
</evidence>
<comment type="caution">
    <text evidence="16">The sequence shown here is derived from an EMBL/GenBank/DDBJ whole genome shotgun (WGS) entry which is preliminary data.</text>
</comment>
<evidence type="ECO:0000259" key="15">
    <source>
        <dbReference type="Pfam" id="PF07715"/>
    </source>
</evidence>
<evidence type="ECO:0000256" key="3">
    <source>
        <dbReference type="ARBA" id="ARBA00022452"/>
    </source>
</evidence>
<evidence type="ECO:0000256" key="9">
    <source>
        <dbReference type="ARBA" id="ARBA00023136"/>
    </source>
</evidence>
<protein>
    <submittedName>
        <fullName evidence="16">TonB-dependent receptor, plug</fullName>
    </submittedName>
</protein>
<evidence type="ECO:0000313" key="17">
    <source>
        <dbReference type="Proteomes" id="UP000024329"/>
    </source>
</evidence>
<evidence type="ECO:0000256" key="12">
    <source>
        <dbReference type="RuleBase" id="RU003357"/>
    </source>
</evidence>
<dbReference type="Pfam" id="PF07715">
    <property type="entry name" value="Plug"/>
    <property type="match status" value="1"/>
</dbReference>
<dbReference type="GO" id="GO:0006826">
    <property type="term" value="P:iron ion transport"/>
    <property type="evidence" value="ECO:0007669"/>
    <property type="project" value="UniProtKB-KW"/>
</dbReference>
<name>A0A031JMP9_9SPHN</name>
<evidence type="ECO:0000256" key="7">
    <source>
        <dbReference type="ARBA" id="ARBA00023065"/>
    </source>
</evidence>
<keyword evidence="10 11" id="KW-0998">Cell outer membrane</keyword>
<keyword evidence="4" id="KW-0410">Iron transport</keyword>
<keyword evidence="5 11" id="KW-0812">Transmembrane</keyword>
<dbReference type="InterPro" id="IPR000531">
    <property type="entry name" value="Beta-barrel_TonB"/>
</dbReference>
<evidence type="ECO:0000256" key="2">
    <source>
        <dbReference type="ARBA" id="ARBA00022448"/>
    </source>
</evidence>
<dbReference type="PROSITE" id="PS52016">
    <property type="entry name" value="TONB_DEPENDENT_REC_3"/>
    <property type="match status" value="1"/>
</dbReference>
<comment type="similarity">
    <text evidence="11 12">Belongs to the TonB-dependent receptor family.</text>
</comment>
<dbReference type="GO" id="GO:0009279">
    <property type="term" value="C:cell outer membrane"/>
    <property type="evidence" value="ECO:0007669"/>
    <property type="project" value="UniProtKB-SubCell"/>
</dbReference>
<evidence type="ECO:0000256" key="5">
    <source>
        <dbReference type="ARBA" id="ARBA00022692"/>
    </source>
</evidence>
<evidence type="ECO:0000256" key="11">
    <source>
        <dbReference type="PROSITE-ProRule" id="PRU01360"/>
    </source>
</evidence>
<feature type="chain" id="PRO_5001551997" evidence="13">
    <location>
        <begin position="36"/>
        <end position="831"/>
    </location>
</feature>
<evidence type="ECO:0000313" key="16">
    <source>
        <dbReference type="EMBL" id="EZP78275.1"/>
    </source>
</evidence>
<comment type="subcellular location">
    <subcellularLocation>
        <location evidence="1 11">Cell outer membrane</location>
        <topology evidence="1 11">Multi-pass membrane protein</topology>
    </subcellularLocation>
</comment>
<evidence type="ECO:0000259" key="14">
    <source>
        <dbReference type="Pfam" id="PF00593"/>
    </source>
</evidence>
<keyword evidence="2 11" id="KW-0813">Transport</keyword>
<evidence type="ECO:0000256" key="1">
    <source>
        <dbReference type="ARBA" id="ARBA00004571"/>
    </source>
</evidence>
<dbReference type="InterPro" id="IPR036942">
    <property type="entry name" value="Beta-barrel_TonB_sf"/>
</dbReference>
<dbReference type="Pfam" id="PF00593">
    <property type="entry name" value="TonB_dep_Rec_b-barrel"/>
    <property type="match status" value="1"/>
</dbReference>
<evidence type="ECO:0000256" key="8">
    <source>
        <dbReference type="ARBA" id="ARBA00023077"/>
    </source>
</evidence>
<keyword evidence="8 12" id="KW-0798">TonB box</keyword>
<dbReference type="PANTHER" id="PTHR32552:SF81">
    <property type="entry name" value="TONB-DEPENDENT OUTER MEMBRANE RECEPTOR"/>
    <property type="match status" value="1"/>
</dbReference>
<keyword evidence="7" id="KW-0406">Ion transport</keyword>
<dbReference type="Proteomes" id="UP000024329">
    <property type="component" value="Unassembled WGS sequence"/>
</dbReference>
<feature type="domain" description="TonB-dependent receptor-like beta-barrel" evidence="14">
    <location>
        <begin position="347"/>
        <end position="785"/>
    </location>
</feature>
<dbReference type="InterPro" id="IPR012910">
    <property type="entry name" value="Plug_dom"/>
</dbReference>
<feature type="domain" description="TonB-dependent receptor plug" evidence="15">
    <location>
        <begin position="62"/>
        <end position="169"/>
    </location>
</feature>
<feature type="signal peptide" evidence="13">
    <location>
        <begin position="1"/>
        <end position="35"/>
    </location>
</feature>
<evidence type="ECO:0000256" key="10">
    <source>
        <dbReference type="ARBA" id="ARBA00023237"/>
    </source>
</evidence>
<dbReference type="eggNOG" id="COG4771">
    <property type="taxonomic scope" value="Bacteria"/>
</dbReference>
<reference evidence="16 17" key="1">
    <citation type="submission" date="2014-03" db="EMBL/GenBank/DDBJ databases">
        <title>Whole genome sequence of Novosphingobium resinovorum KF1.</title>
        <authorList>
            <person name="Gan H.M."/>
            <person name="Gan H.Y."/>
            <person name="Chew T.H."/>
            <person name="Savka M.A."/>
        </authorList>
    </citation>
    <scope>NUCLEOTIDE SEQUENCE [LARGE SCALE GENOMIC DNA]</scope>
    <source>
        <strain evidence="16 17">KF1</strain>
    </source>
</reference>
<dbReference type="PANTHER" id="PTHR32552">
    <property type="entry name" value="FERRICHROME IRON RECEPTOR-RELATED"/>
    <property type="match status" value="1"/>
</dbReference>
<accession>A0A031JMP9</accession>
<evidence type="ECO:0000256" key="6">
    <source>
        <dbReference type="ARBA" id="ARBA00023004"/>
    </source>
</evidence>
<dbReference type="SUPFAM" id="SSF56935">
    <property type="entry name" value="Porins"/>
    <property type="match status" value="1"/>
</dbReference>
<keyword evidence="9 11" id="KW-0472">Membrane</keyword>
<proteinExistence type="inferred from homology"/>
<dbReference type="EMBL" id="JFYZ01000030">
    <property type="protein sequence ID" value="EZP78275.1"/>
    <property type="molecule type" value="Genomic_DNA"/>
</dbReference>
<dbReference type="PATRIC" id="fig|158500.4.peg.4317"/>
<dbReference type="AlphaFoldDB" id="A0A031JMP9"/>
<keyword evidence="3 11" id="KW-1134">Transmembrane beta strand</keyword>
<keyword evidence="13" id="KW-0732">Signal</keyword>